<evidence type="ECO:0000313" key="4">
    <source>
        <dbReference type="Proteomes" id="UP001319180"/>
    </source>
</evidence>
<organism evidence="3 4">
    <name type="scientific">Dawidia soli</name>
    <dbReference type="NCBI Taxonomy" id="2782352"/>
    <lineage>
        <taxon>Bacteria</taxon>
        <taxon>Pseudomonadati</taxon>
        <taxon>Bacteroidota</taxon>
        <taxon>Cytophagia</taxon>
        <taxon>Cytophagales</taxon>
        <taxon>Chryseotaleaceae</taxon>
        <taxon>Dawidia</taxon>
    </lineage>
</organism>
<dbReference type="AlphaFoldDB" id="A0AAP2DDQ6"/>
<dbReference type="SMART" id="SM00028">
    <property type="entry name" value="TPR"/>
    <property type="match status" value="2"/>
</dbReference>
<dbReference type="Proteomes" id="UP001319180">
    <property type="component" value="Unassembled WGS sequence"/>
</dbReference>
<keyword evidence="2" id="KW-0802">TPR repeat</keyword>
<reference evidence="3 4" key="1">
    <citation type="submission" date="2021-05" db="EMBL/GenBank/DDBJ databases">
        <title>A Polyphasic approach of four new species of the genus Ohtaekwangia: Ohtaekwangia histidinii sp. nov., Ohtaekwangia cretensis sp. nov., Ohtaekwangia indiensis sp. nov., Ohtaekwangia reichenbachii sp. nov. from diverse environment.</title>
        <authorList>
            <person name="Octaviana S."/>
        </authorList>
    </citation>
    <scope>NUCLEOTIDE SEQUENCE [LARGE SCALE GENOMIC DNA]</scope>
    <source>
        <strain evidence="3 4">PWU37</strain>
    </source>
</reference>
<dbReference type="RefSeq" id="WP_254092670.1">
    <property type="nucleotide sequence ID" value="NZ_JAHESC010000041.1"/>
</dbReference>
<dbReference type="SUPFAM" id="SSF48452">
    <property type="entry name" value="TPR-like"/>
    <property type="match status" value="2"/>
</dbReference>
<keyword evidence="1" id="KW-0677">Repeat</keyword>
<protein>
    <submittedName>
        <fullName evidence="3">Tetratricopeptide repeat protein</fullName>
    </submittedName>
</protein>
<dbReference type="Pfam" id="PF13374">
    <property type="entry name" value="TPR_10"/>
    <property type="match status" value="1"/>
</dbReference>
<proteinExistence type="predicted"/>
<evidence type="ECO:0000256" key="2">
    <source>
        <dbReference type="ARBA" id="ARBA00022803"/>
    </source>
</evidence>
<evidence type="ECO:0000313" key="3">
    <source>
        <dbReference type="EMBL" id="MBT1689447.1"/>
    </source>
</evidence>
<dbReference type="InterPro" id="IPR019734">
    <property type="entry name" value="TPR_rpt"/>
</dbReference>
<accession>A0AAP2DDQ6</accession>
<dbReference type="EMBL" id="JAHESC010000041">
    <property type="protein sequence ID" value="MBT1689447.1"/>
    <property type="molecule type" value="Genomic_DNA"/>
</dbReference>
<dbReference type="Gene3D" id="1.25.40.10">
    <property type="entry name" value="Tetratricopeptide repeat domain"/>
    <property type="match status" value="2"/>
</dbReference>
<dbReference type="InterPro" id="IPR011990">
    <property type="entry name" value="TPR-like_helical_dom_sf"/>
</dbReference>
<keyword evidence="4" id="KW-1185">Reference proteome</keyword>
<dbReference type="PANTHER" id="PTHR45641:SF19">
    <property type="entry name" value="NEPHROCYSTIN-3"/>
    <property type="match status" value="1"/>
</dbReference>
<comment type="caution">
    <text evidence="3">The sequence shown here is derived from an EMBL/GenBank/DDBJ whole genome shotgun (WGS) entry which is preliminary data.</text>
</comment>
<gene>
    <name evidence="3" type="ORF">KK078_22975</name>
</gene>
<name>A0AAP2DDQ6_9BACT</name>
<evidence type="ECO:0000256" key="1">
    <source>
        <dbReference type="ARBA" id="ARBA00022737"/>
    </source>
</evidence>
<dbReference type="PANTHER" id="PTHR45641">
    <property type="entry name" value="TETRATRICOPEPTIDE REPEAT PROTEIN (AFU_ORTHOLOGUE AFUA_6G03870)"/>
    <property type="match status" value="1"/>
</dbReference>
<sequence length="457" mass="52868">MLFRLASLPPVEFQYRDDLNAVDLLTLFNVGDEERLFDFPERLHRLVRAGWIQRNRRAFRVHPLLQEIVLKKLRRKFNSESLAIHLGRRLADGNQQDPFDKLPLIPLTRVILAERLASDHTLYKVANVASAAFMRVKDWKPALEYQMISYRFKRYVHRRNSIWEDLSYAHANLFQIHRSLGNISAARYHSRKDLNAKREAGITGINLAKSMDAVGLLSEDLGRYKDALSAHQQSIVIKQALLAQLDERRHKLEADTDGKPTLTDQEKIELELSLAVSYNNIALAFRKCNKKEEAVRYNLEAIAIRERNLHPNHPDLAQSYGNYADTLFFLMDSLDAAMIYQKKAVRIHQSKGRYNPALAISLNTFAQMLMRKSTEEDAFRAIRLAIKIRRIEYPKDHFLLAPVYRTFAEMLKATAETGKAKYYIDEAVRILSAYNPDHPLLKEYVQFSFELAGISIK</sequence>